<dbReference type="PANTHER" id="PTHR10424:SF68">
    <property type="entry name" value="ENDOGENOUS RETROVIRUS GROUP 3 MEMBER 1 ENV POLYPROTEIN"/>
    <property type="match status" value="1"/>
</dbReference>
<name>A0A8C3VGF0_CATUS</name>
<organism evidence="1 2">
    <name type="scientific">Catharus ustulatus</name>
    <name type="common">Russet-backed thrush</name>
    <name type="synonym">Hylocichla ustulatus</name>
    <dbReference type="NCBI Taxonomy" id="91951"/>
    <lineage>
        <taxon>Eukaryota</taxon>
        <taxon>Metazoa</taxon>
        <taxon>Chordata</taxon>
        <taxon>Craniata</taxon>
        <taxon>Vertebrata</taxon>
        <taxon>Euteleostomi</taxon>
        <taxon>Archelosauria</taxon>
        <taxon>Archosauria</taxon>
        <taxon>Dinosauria</taxon>
        <taxon>Saurischia</taxon>
        <taxon>Theropoda</taxon>
        <taxon>Coelurosauria</taxon>
        <taxon>Aves</taxon>
        <taxon>Neognathae</taxon>
        <taxon>Neoaves</taxon>
        <taxon>Telluraves</taxon>
        <taxon>Australaves</taxon>
        <taxon>Passeriformes</taxon>
        <taxon>Turdidae</taxon>
        <taxon>Catharus</taxon>
    </lineage>
</organism>
<evidence type="ECO:0000313" key="1">
    <source>
        <dbReference type="Ensembl" id="ENSCUSP00005025860.1"/>
    </source>
</evidence>
<dbReference type="AlphaFoldDB" id="A0A8C3VGF0"/>
<accession>A0A8C3VGF0</accession>
<evidence type="ECO:0000313" key="2">
    <source>
        <dbReference type="Proteomes" id="UP000694563"/>
    </source>
</evidence>
<reference evidence="1" key="1">
    <citation type="submission" date="2020-10" db="EMBL/GenBank/DDBJ databases">
        <title>Catharus ustulatus (Swainson's thrush) genome, bCatUst1, primary haplotype v2.</title>
        <authorList>
            <person name="Delmore K."/>
            <person name="Vafadar M."/>
            <person name="Formenti G."/>
            <person name="Chow W."/>
            <person name="Pelan S."/>
            <person name="Howe K."/>
            <person name="Rhie A."/>
            <person name="Mountcastle J."/>
            <person name="Haase B."/>
            <person name="Fedrigo O."/>
            <person name="Jarvis E.D."/>
        </authorList>
    </citation>
    <scope>NUCLEOTIDE SEQUENCE [LARGE SCALE GENOMIC DNA]</scope>
</reference>
<keyword evidence="2" id="KW-1185">Reference proteome</keyword>
<dbReference type="Proteomes" id="UP000694563">
    <property type="component" value="Chromosome 12"/>
</dbReference>
<sequence>MLNQIIRLQAVLEVVSNRTALALDHISDQLTQTRSVIYQIRLAVDYLLADEGGICGKFNLSECCLEIDDKSSVIKNISKEIRKLAYVGLFKGAGLLAHILQGGMRKHPSAQCSTGNVSMH</sequence>
<proteinExistence type="predicted"/>
<dbReference type="SUPFAM" id="SSF58069">
    <property type="entry name" value="Virus ectodomain"/>
    <property type="match status" value="1"/>
</dbReference>
<reference evidence="1" key="3">
    <citation type="submission" date="2025-09" db="UniProtKB">
        <authorList>
            <consortium name="Ensembl"/>
        </authorList>
    </citation>
    <scope>IDENTIFICATION</scope>
</reference>
<reference evidence="1" key="2">
    <citation type="submission" date="2025-08" db="UniProtKB">
        <authorList>
            <consortium name="Ensembl"/>
        </authorList>
    </citation>
    <scope>IDENTIFICATION</scope>
</reference>
<dbReference type="PANTHER" id="PTHR10424">
    <property type="entry name" value="VIRAL ENVELOPE PROTEIN"/>
    <property type="match status" value="1"/>
</dbReference>
<dbReference type="Ensembl" id="ENSCUST00005026779.1">
    <property type="protein sequence ID" value="ENSCUSP00005025860.1"/>
    <property type="gene ID" value="ENSCUSG00005016051.1"/>
</dbReference>
<protein>
    <recommendedName>
        <fullName evidence="3">ENR1 protein</fullName>
    </recommendedName>
</protein>
<evidence type="ECO:0008006" key="3">
    <source>
        <dbReference type="Google" id="ProtNLM"/>
    </source>
</evidence>
<dbReference type="Gene3D" id="1.10.287.210">
    <property type="match status" value="1"/>
</dbReference>
<dbReference type="InterPro" id="IPR018154">
    <property type="entry name" value="TLV/ENV_coat_polyprotein"/>
</dbReference>